<dbReference type="InParanoid" id="Q244Z0"/>
<feature type="compositionally biased region" description="Polar residues" evidence="1">
    <location>
        <begin position="797"/>
        <end position="806"/>
    </location>
</feature>
<organism evidence="2 3">
    <name type="scientific">Tetrahymena thermophila (strain SB210)</name>
    <dbReference type="NCBI Taxonomy" id="312017"/>
    <lineage>
        <taxon>Eukaryota</taxon>
        <taxon>Sar</taxon>
        <taxon>Alveolata</taxon>
        <taxon>Ciliophora</taxon>
        <taxon>Intramacronucleata</taxon>
        <taxon>Oligohymenophorea</taxon>
        <taxon>Hymenostomatida</taxon>
        <taxon>Tetrahymenina</taxon>
        <taxon>Tetrahymenidae</taxon>
        <taxon>Tetrahymena</taxon>
    </lineage>
</organism>
<dbReference type="Proteomes" id="UP000009168">
    <property type="component" value="Unassembled WGS sequence"/>
</dbReference>
<feature type="compositionally biased region" description="Basic residues" evidence="1">
    <location>
        <begin position="919"/>
        <end position="930"/>
    </location>
</feature>
<feature type="compositionally biased region" description="Low complexity" evidence="1">
    <location>
        <begin position="1267"/>
        <end position="1283"/>
    </location>
</feature>
<name>Q244Z0_TETTS</name>
<reference evidence="3" key="1">
    <citation type="journal article" date="2006" name="PLoS Biol.">
        <title>Macronuclear genome sequence of the ciliate Tetrahymena thermophila, a model eukaryote.</title>
        <authorList>
            <person name="Eisen J.A."/>
            <person name="Coyne R.S."/>
            <person name="Wu M."/>
            <person name="Wu D."/>
            <person name="Thiagarajan M."/>
            <person name="Wortman J.R."/>
            <person name="Badger J.H."/>
            <person name="Ren Q."/>
            <person name="Amedeo P."/>
            <person name="Jones K.M."/>
            <person name="Tallon L.J."/>
            <person name="Delcher A.L."/>
            <person name="Salzberg S.L."/>
            <person name="Silva J.C."/>
            <person name="Haas B.J."/>
            <person name="Majoros W.H."/>
            <person name="Farzad M."/>
            <person name="Carlton J.M."/>
            <person name="Smith R.K. Jr."/>
            <person name="Garg J."/>
            <person name="Pearlman R.E."/>
            <person name="Karrer K.M."/>
            <person name="Sun L."/>
            <person name="Manning G."/>
            <person name="Elde N.C."/>
            <person name="Turkewitz A.P."/>
            <person name="Asai D.J."/>
            <person name="Wilkes D.E."/>
            <person name="Wang Y."/>
            <person name="Cai H."/>
            <person name="Collins K."/>
            <person name="Stewart B.A."/>
            <person name="Lee S.R."/>
            <person name="Wilamowska K."/>
            <person name="Weinberg Z."/>
            <person name="Ruzzo W.L."/>
            <person name="Wloga D."/>
            <person name="Gaertig J."/>
            <person name="Frankel J."/>
            <person name="Tsao C.-C."/>
            <person name="Gorovsky M.A."/>
            <person name="Keeling P.J."/>
            <person name="Waller R.F."/>
            <person name="Patron N.J."/>
            <person name="Cherry J.M."/>
            <person name="Stover N.A."/>
            <person name="Krieger C.J."/>
            <person name="del Toro C."/>
            <person name="Ryder H.F."/>
            <person name="Williamson S.C."/>
            <person name="Barbeau R.A."/>
            <person name="Hamilton E.P."/>
            <person name="Orias E."/>
        </authorList>
    </citation>
    <scope>NUCLEOTIDE SEQUENCE [LARGE SCALE GENOMIC DNA]</scope>
    <source>
        <strain evidence="3">SB210</strain>
    </source>
</reference>
<evidence type="ECO:0000313" key="3">
    <source>
        <dbReference type="Proteomes" id="UP000009168"/>
    </source>
</evidence>
<sequence length="1379" mass="156421">MERLLAPLDSFLMNYSINKQIEEQKLISTQNKQINQKSQQFISSNPKSQHAINQSCRTINDLNIKLGQIINQQNSQMLNSSICTISSLNTNHGEHNSFGNLSKFLQFCNQKPVQNNKRKVSAKQQDNQTYQLQSIQVSLPAQSQNLQMNQPHQPKNFQGGILENLQEKAKNTLPTKQISSKQLNNSTNQNTQNLAQLNTQNVIQQNIQNFSNSNQSKNNSTAQTKSNQISSVNQLQNNQQNIQNRPPSHTFHNAPNTSELDTKSKVIQQKIQEQINLKKDILINKLITSQKNYSKTPEQQHLINNQPVSQLLLDQDQLNIGSSTDRNLQHGSQSQKLTLELKRNKSQQLEQMKKLNSSKTNSISKQQEKELLKKLFVSKQKQSNIFQSQNNDILNTFNGQLSPTHSQPLFQNQSPNIILNNSHNDINQQLQQNKNQKTEAAFKHPNIPKLNLASTVLLQQEQIPNKLITQNSQLHGKLTPQNQTKLQGKRSDSVQQSGTYGQQQLHNNNNNPLYTTRNNKQEDIKIQQYSPSQKPQYARSTSPQNKFENRIINNYQKKIYDNPSLQIMNSERLHASRNQSKNVSPQCSPVGSHSQLLANPILQKQLIYSQELNIAKTQATKSHEGTEELKNLYFQLQKKQQQLGLCGLDSNKENSKIHKAIMNSRDIIDSTGQQSPQAFNGPTTYILKGRHKSYHNHLTYSNQQVSGNQLIQSSQLNSGSPSSINCKASPYIKSVGISHGIQNNNCTSSSNGLGKNSTGITGNGTGVSKIASLSNRTSFMPNSRDNSNLKMSHNESSRNNNDLQPNNSALLNIVNENQQNNNKQNEGLISTLLSNNLAEDRTIPKKLNLNLTLLQQRNSCSNDQQPLLSSNRQLEEKKRADTSRLNKQNSSSNIGGSTNSNSNKVAQNNTKQGQNVNKKMQKSYSTHHSRNNSTKGIDGLAKNQYQFQQKSNQSILSRVNSSKQYTLQNNNAATILMTEYNGKNHQENIILNSNIILNNLISNSSQAYPSGLRGSTVVSNINTNPNFNYTGGTLNTDINIIQPTEINNYEYLINNQKNNNQAQNPVAGFLTDRTHYAQNVKKNSQVQQQIQMYQQQQLKQNTKSQINKMSEIQTNFNKPHKKSSQYEQYLQQQINELRNNTNKLNYKSTNQLTTQGHTKTKSDVSAVQYTGNLNTNVFWNQTKGTMNTRITEMNNSGIGQQIFPKNNQYQNIQQQYLQTQNDQQLYLQQTDRPGYNQVSQYQKEMIINEQKQNGSSTARVQSAQGHNNNSGNNINKKISNANGSKTPTVIQNYSNNNLNQNFNPYTKVLMNNYAGNNQMIQQSDLQQQNFSKKQQFSPVIRYQQSQNGYIQDQILTNIQMRDQKQFNLNQNSQKQTKQL</sequence>
<feature type="region of interest" description="Disordered" evidence="1">
    <location>
        <begin position="482"/>
        <end position="516"/>
    </location>
</feature>
<feature type="compositionally biased region" description="Low complexity" evidence="1">
    <location>
        <begin position="889"/>
        <end position="903"/>
    </location>
</feature>
<feature type="compositionally biased region" description="Polar residues" evidence="1">
    <location>
        <begin position="904"/>
        <end position="918"/>
    </location>
</feature>
<dbReference type="RefSeq" id="XP_001023592.1">
    <property type="nucleotide sequence ID" value="XM_001023592.1"/>
</dbReference>
<feature type="compositionally biased region" description="Polar residues" evidence="1">
    <location>
        <begin position="1254"/>
        <end position="1266"/>
    </location>
</feature>
<feature type="compositionally biased region" description="Basic and acidic residues" evidence="1">
    <location>
        <begin position="873"/>
        <end position="884"/>
    </location>
</feature>
<feature type="compositionally biased region" description="Polar residues" evidence="1">
    <location>
        <begin position="860"/>
        <end position="872"/>
    </location>
</feature>
<feature type="region of interest" description="Disordered" evidence="1">
    <location>
        <begin position="240"/>
        <end position="261"/>
    </location>
</feature>
<evidence type="ECO:0000256" key="1">
    <source>
        <dbReference type="SAM" id="MobiDB-lite"/>
    </source>
</evidence>
<accession>Q244Z0</accession>
<dbReference type="EMBL" id="GG662488">
    <property type="protein sequence ID" value="EAS03347.1"/>
    <property type="molecule type" value="Genomic_DNA"/>
</dbReference>
<feature type="compositionally biased region" description="Polar residues" evidence="1">
    <location>
        <begin position="774"/>
        <end position="791"/>
    </location>
</feature>
<dbReference type="KEGG" id="tet:TTHERM_00693270"/>
<feature type="region of interest" description="Disordered" evidence="1">
    <location>
        <begin position="860"/>
        <end position="937"/>
    </location>
</feature>
<proteinExistence type="predicted"/>
<protein>
    <submittedName>
        <fullName evidence="2">Uncharacterized protein</fullName>
    </submittedName>
</protein>
<gene>
    <name evidence="2" type="ORF">TTHERM_00693270</name>
</gene>
<feature type="region of interest" description="Disordered" evidence="1">
    <location>
        <begin position="774"/>
        <end position="806"/>
    </location>
</feature>
<feature type="region of interest" description="Disordered" evidence="1">
    <location>
        <begin position="1254"/>
        <end position="1283"/>
    </location>
</feature>
<feature type="compositionally biased region" description="Polar residues" evidence="1">
    <location>
        <begin position="493"/>
        <end position="516"/>
    </location>
</feature>
<keyword evidence="3" id="KW-1185">Reference proteome</keyword>
<feature type="compositionally biased region" description="Polar residues" evidence="1">
    <location>
        <begin position="245"/>
        <end position="261"/>
    </location>
</feature>
<dbReference type="GeneID" id="7827151"/>
<dbReference type="HOGENOM" id="CLU_255766_0_0_1"/>
<evidence type="ECO:0000313" key="2">
    <source>
        <dbReference type="EMBL" id="EAS03347.1"/>
    </source>
</evidence>